<dbReference type="Proteomes" id="UP000257323">
    <property type="component" value="Unassembled WGS sequence"/>
</dbReference>
<comment type="subcellular location">
    <subcellularLocation>
        <location evidence="1">Cell outer membrane</location>
    </subcellularLocation>
</comment>
<evidence type="ECO:0000256" key="3">
    <source>
        <dbReference type="ARBA" id="ARBA00022448"/>
    </source>
</evidence>
<dbReference type="PANTHER" id="PTHR30026">
    <property type="entry name" value="OUTER MEMBRANE PROTEIN TOLC"/>
    <property type="match status" value="1"/>
</dbReference>
<keyword evidence="6" id="KW-0472">Membrane</keyword>
<dbReference type="InterPro" id="IPR051906">
    <property type="entry name" value="TolC-like"/>
</dbReference>
<protein>
    <submittedName>
        <fullName evidence="9">Outer membrane efflux protein</fullName>
    </submittedName>
</protein>
<evidence type="ECO:0000256" key="7">
    <source>
        <dbReference type="ARBA" id="ARBA00023237"/>
    </source>
</evidence>
<dbReference type="GO" id="GO:0015562">
    <property type="term" value="F:efflux transmembrane transporter activity"/>
    <property type="evidence" value="ECO:0007669"/>
    <property type="project" value="InterPro"/>
</dbReference>
<sequence>MNRKLKGLSLAVIAILLVSVGLQAQEERVLRLTLEECIVRTMKNNLSVAIQELSPELAAASLSRAREKYYPTLSFNFNQRETNTASYSWLEATESTRTQYNSLSGSLSQSIPFGGTLNLSLDTYKNDTTQRFQTINPRYGSTLRFDFTQPLLQNFGYNISRKEIIIARNSLEISQAQLEKTLMDTIYSVEQAYWALSYAIDTLEVRRQSLKLAQELLEKNKRSVEIGTLAPIEILSAQSEVATREADIIQAELAVKNAEDQLRVLMNMSQEEEKQYTAIIPVDRPRFEQKAISLEEALGIALANRPDLRSSQIDIRNQRFNLSVAKNQLLPQLNLNASYWSPGISGDRIIYQDNNPLTGVVIGVIPGPRSDSIKDALNFRYQNWSIGLSLNIPLSNVVSRASYAQAKINLEQAMLSLKQKEQQALLEIKTALRDVEANLKRVQAYRVARELQEQKLAAEEEKLKVGQSTNYTVLMYQRDLANARATELKSIIDYNISLANLERALGLSLKNRNMKLVDFTVQD</sequence>
<comment type="caution">
    <text evidence="9">The sequence shown here is derived from an EMBL/GenBank/DDBJ whole genome shotgun (WGS) entry which is preliminary data.</text>
</comment>
<feature type="coiled-coil region" evidence="8">
    <location>
        <begin position="403"/>
        <end position="462"/>
    </location>
</feature>
<keyword evidence="7" id="KW-0998">Cell outer membrane</keyword>
<name>A0A3E2BQ05_9BACT</name>
<comment type="similarity">
    <text evidence="2">Belongs to the outer membrane factor (OMF) (TC 1.B.17) family.</text>
</comment>
<evidence type="ECO:0000256" key="5">
    <source>
        <dbReference type="ARBA" id="ARBA00022692"/>
    </source>
</evidence>
<reference evidence="9 10" key="1">
    <citation type="submission" date="2018-08" db="EMBL/GenBank/DDBJ databases">
        <title>Genome analysis of the thermophilic bacterium of the candidate phylum Aminicenantes from deep subsurface aquifer revealed its physiology and ecological role.</title>
        <authorList>
            <person name="Kadnikov V.V."/>
            <person name="Mardanov A.V."/>
            <person name="Beletsky A.V."/>
            <person name="Karnachuk O.V."/>
            <person name="Ravin N.V."/>
        </authorList>
    </citation>
    <scope>NUCLEOTIDE SEQUENCE [LARGE SCALE GENOMIC DNA]</scope>
    <source>
        <strain evidence="9">BY38</strain>
    </source>
</reference>
<dbReference type="GO" id="GO:1990281">
    <property type="term" value="C:efflux pump complex"/>
    <property type="evidence" value="ECO:0007669"/>
    <property type="project" value="TreeGrafter"/>
</dbReference>
<keyword evidence="3" id="KW-0813">Transport</keyword>
<keyword evidence="8" id="KW-0175">Coiled coil</keyword>
<evidence type="ECO:0000256" key="1">
    <source>
        <dbReference type="ARBA" id="ARBA00004442"/>
    </source>
</evidence>
<dbReference type="Gene3D" id="1.20.1600.10">
    <property type="entry name" value="Outer membrane efflux proteins (OEP)"/>
    <property type="match status" value="1"/>
</dbReference>
<organism evidence="9 10">
    <name type="scientific">Candidatus Saccharicenans subterraneus</name>
    <dbReference type="NCBI Taxonomy" id="2508984"/>
    <lineage>
        <taxon>Bacteria</taxon>
        <taxon>Candidatus Aminicenantota</taxon>
        <taxon>Candidatus Aminicenantia</taxon>
        <taxon>Candidatus Aminicenantales</taxon>
        <taxon>Candidatus Saccharicenantaceae</taxon>
        <taxon>Candidatus Saccharicenans</taxon>
    </lineage>
</organism>
<evidence type="ECO:0000313" key="10">
    <source>
        <dbReference type="Proteomes" id="UP000257323"/>
    </source>
</evidence>
<proteinExistence type="inferred from homology"/>
<evidence type="ECO:0000256" key="8">
    <source>
        <dbReference type="SAM" id="Coils"/>
    </source>
</evidence>
<dbReference type="PANTHER" id="PTHR30026:SF23">
    <property type="entry name" value="TO APRF-PUTATIVE OUTER MEMBRANE EFFLUX PROTEIN OR SECRETED ALKALINE PHOSPHATASE-RELATED"/>
    <property type="match status" value="1"/>
</dbReference>
<evidence type="ECO:0000256" key="4">
    <source>
        <dbReference type="ARBA" id="ARBA00022452"/>
    </source>
</evidence>
<gene>
    <name evidence="9" type="ORF">OP8BY_0767</name>
</gene>
<accession>A0A3E2BQ05</accession>
<dbReference type="EMBL" id="QUAH01000001">
    <property type="protein sequence ID" value="RFT16825.1"/>
    <property type="molecule type" value="Genomic_DNA"/>
</dbReference>
<dbReference type="Pfam" id="PF02321">
    <property type="entry name" value="OEP"/>
    <property type="match status" value="2"/>
</dbReference>
<evidence type="ECO:0000313" key="9">
    <source>
        <dbReference type="EMBL" id="RFT16825.1"/>
    </source>
</evidence>
<dbReference type="GO" id="GO:0009279">
    <property type="term" value="C:cell outer membrane"/>
    <property type="evidence" value="ECO:0007669"/>
    <property type="project" value="UniProtKB-SubCell"/>
</dbReference>
<dbReference type="SUPFAM" id="SSF56954">
    <property type="entry name" value="Outer membrane efflux proteins (OEP)"/>
    <property type="match status" value="1"/>
</dbReference>
<dbReference type="GO" id="GO:0015288">
    <property type="term" value="F:porin activity"/>
    <property type="evidence" value="ECO:0007669"/>
    <property type="project" value="TreeGrafter"/>
</dbReference>
<keyword evidence="5" id="KW-0812">Transmembrane</keyword>
<evidence type="ECO:0000256" key="6">
    <source>
        <dbReference type="ARBA" id="ARBA00023136"/>
    </source>
</evidence>
<dbReference type="InterPro" id="IPR003423">
    <property type="entry name" value="OMP_efflux"/>
</dbReference>
<evidence type="ECO:0000256" key="2">
    <source>
        <dbReference type="ARBA" id="ARBA00007613"/>
    </source>
</evidence>
<feature type="coiled-coil region" evidence="8">
    <location>
        <begin position="200"/>
        <end position="275"/>
    </location>
</feature>
<dbReference type="AlphaFoldDB" id="A0A3E2BQ05"/>
<keyword evidence="4" id="KW-1134">Transmembrane beta strand</keyword>